<dbReference type="EMBL" id="JAEFBK010000001">
    <property type="protein sequence ID" value="KAG7645087.1"/>
    <property type="molecule type" value="Genomic_DNA"/>
</dbReference>
<gene>
    <name evidence="1" type="ORF">ISN45_At01g003910</name>
</gene>
<protein>
    <submittedName>
        <fullName evidence="1">Uncharacterized protein</fullName>
    </submittedName>
</protein>
<evidence type="ECO:0000313" key="1">
    <source>
        <dbReference type="EMBL" id="KAG7645087.1"/>
    </source>
</evidence>
<evidence type="ECO:0000313" key="2">
    <source>
        <dbReference type="Proteomes" id="UP000694240"/>
    </source>
</evidence>
<keyword evidence="2" id="KW-1185">Reference proteome</keyword>
<name>A0A8T2GAT8_9BRAS</name>
<dbReference type="Proteomes" id="UP000694240">
    <property type="component" value="Chromosome 1"/>
</dbReference>
<sequence length="49" mass="5873">MGSCCFSLRRGREENEKKTMSKKEVIGTNLTREFWRNQTFRTNKIFSLL</sequence>
<accession>A0A8T2GAT8</accession>
<organism evidence="1 2">
    <name type="scientific">Arabidopsis thaliana x Arabidopsis arenosa</name>
    <dbReference type="NCBI Taxonomy" id="1240361"/>
    <lineage>
        <taxon>Eukaryota</taxon>
        <taxon>Viridiplantae</taxon>
        <taxon>Streptophyta</taxon>
        <taxon>Embryophyta</taxon>
        <taxon>Tracheophyta</taxon>
        <taxon>Spermatophyta</taxon>
        <taxon>Magnoliopsida</taxon>
        <taxon>eudicotyledons</taxon>
        <taxon>Gunneridae</taxon>
        <taxon>Pentapetalae</taxon>
        <taxon>rosids</taxon>
        <taxon>malvids</taxon>
        <taxon>Brassicales</taxon>
        <taxon>Brassicaceae</taxon>
        <taxon>Camelineae</taxon>
        <taxon>Arabidopsis</taxon>
    </lineage>
</organism>
<reference evidence="1 2" key="1">
    <citation type="submission" date="2020-12" db="EMBL/GenBank/DDBJ databases">
        <title>Concerted genomic and epigenomic changes stabilize Arabidopsis allopolyploids.</title>
        <authorList>
            <person name="Chen Z."/>
        </authorList>
    </citation>
    <scope>NUCLEOTIDE SEQUENCE [LARGE SCALE GENOMIC DNA]</scope>
    <source>
        <strain evidence="1">Allo738</strain>
        <tissue evidence="1">Leaf</tissue>
    </source>
</reference>
<comment type="caution">
    <text evidence="1">The sequence shown here is derived from an EMBL/GenBank/DDBJ whole genome shotgun (WGS) entry which is preliminary data.</text>
</comment>
<proteinExistence type="predicted"/>
<dbReference type="AlphaFoldDB" id="A0A8T2GAT8"/>